<gene>
    <name evidence="2" type="ORF">CIMG_12696</name>
</gene>
<reference evidence="3" key="1">
    <citation type="journal article" date="2009" name="Genome Res.">
        <title>Comparative genomic analyses of the human fungal pathogens Coccidioides and their relatives.</title>
        <authorList>
            <person name="Sharpton T.J."/>
            <person name="Stajich J.E."/>
            <person name="Rounsley S.D."/>
            <person name="Gardner M.J."/>
            <person name="Wortman J.R."/>
            <person name="Jordar V.S."/>
            <person name="Maiti R."/>
            <person name="Kodira C.D."/>
            <person name="Neafsey D.E."/>
            <person name="Zeng Q."/>
            <person name="Hung C.-Y."/>
            <person name="McMahan C."/>
            <person name="Muszewska A."/>
            <person name="Grynberg M."/>
            <person name="Mandel M.A."/>
            <person name="Kellner E.M."/>
            <person name="Barker B.M."/>
            <person name="Galgiani J.N."/>
            <person name="Orbach M.J."/>
            <person name="Kirkland T.N."/>
            <person name="Cole G.T."/>
            <person name="Henn M.R."/>
            <person name="Birren B.W."/>
            <person name="Taylor J.W."/>
        </authorList>
    </citation>
    <scope>NUCLEOTIDE SEQUENCE [LARGE SCALE GENOMIC DNA]</scope>
    <source>
        <strain evidence="3">RS</strain>
    </source>
</reference>
<proteinExistence type="predicted"/>
<dbReference type="RefSeq" id="XP_004445676.1">
    <property type="nucleotide sequence ID" value="XM_004445619.1"/>
</dbReference>
<evidence type="ECO:0000256" key="1">
    <source>
        <dbReference type="SAM" id="MobiDB-lite"/>
    </source>
</evidence>
<reference evidence="3" key="2">
    <citation type="journal article" date="2010" name="Genome Res.">
        <title>Population genomic sequencing of Coccidioides fungi reveals recent hybridization and transposon control.</title>
        <authorList>
            <person name="Neafsey D.E."/>
            <person name="Barker B.M."/>
            <person name="Sharpton T.J."/>
            <person name="Stajich J.E."/>
            <person name="Park D.J."/>
            <person name="Whiston E."/>
            <person name="Hung C.-Y."/>
            <person name="McMahan C."/>
            <person name="White J."/>
            <person name="Sykes S."/>
            <person name="Heiman D."/>
            <person name="Young S."/>
            <person name="Zeng Q."/>
            <person name="Abouelleil A."/>
            <person name="Aftuck L."/>
            <person name="Bessette D."/>
            <person name="Brown A."/>
            <person name="FitzGerald M."/>
            <person name="Lui A."/>
            <person name="Macdonald J.P."/>
            <person name="Priest M."/>
            <person name="Orbach M.J."/>
            <person name="Galgiani J.N."/>
            <person name="Kirkland T.N."/>
            <person name="Cole G.T."/>
            <person name="Birren B.W."/>
            <person name="Henn M.R."/>
            <person name="Taylor J.W."/>
            <person name="Rounsley S.D."/>
        </authorList>
    </citation>
    <scope>GENOME REANNOTATION</scope>
    <source>
        <strain evidence="3">RS</strain>
    </source>
</reference>
<keyword evidence="3" id="KW-1185">Reference proteome</keyword>
<feature type="region of interest" description="Disordered" evidence="1">
    <location>
        <begin position="1"/>
        <end position="50"/>
    </location>
</feature>
<dbReference type="KEGG" id="cim:CIMG_12696"/>
<name>A0A0D8JSS4_COCIM</name>
<evidence type="ECO:0000313" key="3">
    <source>
        <dbReference type="Proteomes" id="UP000001261"/>
    </source>
</evidence>
<dbReference type="VEuPathDB" id="FungiDB:CIMG_12696"/>
<dbReference type="EMBL" id="GG704911">
    <property type="protein sequence ID" value="KJF60031.1"/>
    <property type="molecule type" value="Genomic_DNA"/>
</dbReference>
<sequence>MLGQLVVAKRRRPQVGSGSAFGSDEPDPKMQKGGAGLEEGAGAVDPMNSGGRVAPLANGRKKQIDSTPCSEVPTDPLNSAIIVANLNSWKLIGLGAGSWRLNHGVT</sequence>
<dbReference type="AlphaFoldDB" id="A0A0D8JSS4"/>
<dbReference type="GeneID" id="24164323"/>
<accession>A0A0D8JSS4</accession>
<dbReference type="InParanoid" id="A0A0D8JSS4"/>
<protein>
    <submittedName>
        <fullName evidence="2">Uncharacterized protein</fullName>
    </submittedName>
</protein>
<evidence type="ECO:0000313" key="2">
    <source>
        <dbReference type="EMBL" id="KJF60031.1"/>
    </source>
</evidence>
<organism evidence="2 3">
    <name type="scientific">Coccidioides immitis (strain RS)</name>
    <name type="common">Valley fever fungus</name>
    <dbReference type="NCBI Taxonomy" id="246410"/>
    <lineage>
        <taxon>Eukaryota</taxon>
        <taxon>Fungi</taxon>
        <taxon>Dikarya</taxon>
        <taxon>Ascomycota</taxon>
        <taxon>Pezizomycotina</taxon>
        <taxon>Eurotiomycetes</taxon>
        <taxon>Eurotiomycetidae</taxon>
        <taxon>Onygenales</taxon>
        <taxon>Onygenaceae</taxon>
        <taxon>Coccidioides</taxon>
    </lineage>
</organism>
<dbReference type="Proteomes" id="UP000001261">
    <property type="component" value="Unassembled WGS sequence"/>
</dbReference>